<comment type="function">
    <text evidence="10">Mannosylates Man(2)GlcNAc(2)-dolichol diphosphate and Man(1)GlcNAc(2)-dolichol diphosphate to form Man(3)GlcNAc(2)-dolichol diphosphate.</text>
</comment>
<protein>
    <recommendedName>
        <fullName evidence="10">Alpha-1,3/1,6-mannosyltransferase ALG2</fullName>
        <ecNumber evidence="10">2.4.1.132</ecNumber>
        <ecNumber evidence="10">2.4.1.257</ecNumber>
    </recommendedName>
    <alternativeName>
        <fullName evidence="10">GDP-Man:Man(1)GlcNAc(2)-PP-Dol alpha-1,3-mannosyltransferase</fullName>
    </alternativeName>
</protein>
<dbReference type="GO" id="GO:0102704">
    <property type="term" value="F:GDP-Man:Man(2)GlcNAc(2)-PP-Dol alpha-1,6-mannosyltransferase activity"/>
    <property type="evidence" value="ECO:0007669"/>
    <property type="project" value="UniProtKB-UniRule"/>
</dbReference>
<comment type="catalytic activity">
    <reaction evidence="8 10">
        <text>a beta-D-Man-(1-&gt;4)-beta-D-GlcNAc-(1-&gt;4)-alpha-D-GlcNAc-diphospho-di-trans,poly-cis-dolichol + GDP-alpha-D-mannose = an alpha-D-Man-(1-&gt;3)-beta-D-Man-(1-&gt;4)-beta-D-GlcNAc-(1-&gt;4)-alpha-D-GlcNAc-diphospho-di-trans,poly-cis-dolichol + GDP + H(+)</text>
        <dbReference type="Rhea" id="RHEA:29515"/>
        <dbReference type="Rhea" id="RHEA-COMP:19511"/>
        <dbReference type="Rhea" id="RHEA-COMP:19513"/>
        <dbReference type="ChEBI" id="CHEBI:15378"/>
        <dbReference type="ChEBI" id="CHEBI:57527"/>
        <dbReference type="ChEBI" id="CHEBI:58189"/>
        <dbReference type="ChEBI" id="CHEBI:58472"/>
        <dbReference type="ChEBI" id="CHEBI:132510"/>
        <dbReference type="EC" id="2.4.1.132"/>
    </reaction>
    <physiologicalReaction direction="left-to-right" evidence="8 10">
        <dbReference type="Rhea" id="RHEA:29516"/>
    </physiologicalReaction>
</comment>
<keyword evidence="14" id="KW-1185">Reference proteome</keyword>
<sequence>MVVDGGYLPLRVAFVHPDLGLGGAERLVVDAAQELATGSHKCKVQIYTSHHNENRCFEETKALKPNGLQRDFDVKVVGSWFPRQVNGRLVALCAIVRTLLCAAFVAWCTPFFTEQAPHVVFVDQVSAAVLPFVVANAFLPRDRRTRVVFYCHYPDLLLSSRELPGKGEGGGLVRALVHRLKLLYRIPLDWLEERTTGMADEVLVNSEYTKGVFYATFASLARRGTRATVVYPAVRIPPLGDGEDGEDGGRRTFLSINRYERKKDVALAIRALAEVKSSSSSRRGRAGRPRLVVAGGYDERLEENVEYHAYLVGLARELGLERDVTFVKSFTDGERAEMLSGCCAVLYTPQNEHFGIVPLEAMAAGRPVVACNSGGPLETVVDGETGFTCDPTPRAFSEAMMRIGAMGAGELRAMGERARRHVSSKFSRRAFGDRLHEIALGG</sequence>
<dbReference type="EC" id="2.4.1.132" evidence="10"/>
<comment type="subcellular location">
    <subcellularLocation>
        <location evidence="10">Endoplasmic reticulum membrane</location>
        <topology evidence="10">Single-pass membrane protein</topology>
    </subcellularLocation>
</comment>
<dbReference type="InterPro" id="IPR001296">
    <property type="entry name" value="Glyco_trans_1"/>
</dbReference>
<evidence type="ECO:0000256" key="4">
    <source>
        <dbReference type="ARBA" id="ARBA00022692"/>
    </source>
</evidence>
<dbReference type="EC" id="2.4.1.257" evidence="10"/>
<evidence type="ECO:0000259" key="11">
    <source>
        <dbReference type="Pfam" id="PF00534"/>
    </source>
</evidence>
<evidence type="ECO:0000256" key="10">
    <source>
        <dbReference type="RuleBase" id="RU367136"/>
    </source>
</evidence>
<dbReference type="Pfam" id="PF00534">
    <property type="entry name" value="Glycos_transf_1"/>
    <property type="match status" value="1"/>
</dbReference>
<dbReference type="EMBL" id="CP151512">
    <property type="protein sequence ID" value="WZN65659.1"/>
    <property type="molecule type" value="Genomic_DNA"/>
</dbReference>
<evidence type="ECO:0000256" key="1">
    <source>
        <dbReference type="ARBA" id="ARBA00004922"/>
    </source>
</evidence>
<dbReference type="PANTHER" id="PTHR45918">
    <property type="entry name" value="ALPHA-1,3/1,6-MANNOSYLTRANSFERASE ALG2"/>
    <property type="match status" value="1"/>
</dbReference>
<keyword evidence="5" id="KW-0256">Endoplasmic reticulum</keyword>
<comment type="similarity">
    <text evidence="10">Belongs to the glycosyltransferase group 1 family.</text>
</comment>
<name>A0AAX4PIW4_9CHLO</name>
<keyword evidence="6" id="KW-1133">Transmembrane helix</keyword>
<keyword evidence="3 10" id="KW-0808">Transferase</keyword>
<organism evidence="13 14">
    <name type="scientific">Chloropicon roscoffensis</name>
    <dbReference type="NCBI Taxonomy" id="1461544"/>
    <lineage>
        <taxon>Eukaryota</taxon>
        <taxon>Viridiplantae</taxon>
        <taxon>Chlorophyta</taxon>
        <taxon>Chloropicophyceae</taxon>
        <taxon>Chloropicales</taxon>
        <taxon>Chloropicaceae</taxon>
        <taxon>Chloropicon</taxon>
    </lineage>
</organism>
<comment type="catalytic activity">
    <reaction evidence="9 10">
        <text>an alpha-D-Man-(1-&gt;3)-beta-D-Man-(1-&gt;4)-beta-D-GlcNAc-(1-&gt;4)-alpha-D-GlcNAc-diphospho-di-trans,poly-cis-dolichol + GDP-alpha-D-mannose = an alpha-D-Man-(1-&gt;3)-[alpha-D-Man-(1-&gt;6)]-beta-D-Man-(1-&gt;4)-beta-D-GlcNAc-(1-&gt;4)-alpha-D-GlcNAc-diphospho-di-trans,poly-cis-dolichol + GDP + H(+)</text>
        <dbReference type="Rhea" id="RHEA:29519"/>
        <dbReference type="Rhea" id="RHEA-COMP:19513"/>
        <dbReference type="Rhea" id="RHEA-COMP:19515"/>
        <dbReference type="ChEBI" id="CHEBI:15378"/>
        <dbReference type="ChEBI" id="CHEBI:57527"/>
        <dbReference type="ChEBI" id="CHEBI:58189"/>
        <dbReference type="ChEBI" id="CHEBI:132510"/>
        <dbReference type="ChEBI" id="CHEBI:132511"/>
        <dbReference type="EC" id="2.4.1.257"/>
    </reaction>
    <physiologicalReaction direction="left-to-right" evidence="9 10">
        <dbReference type="Rhea" id="RHEA:29520"/>
    </physiologicalReaction>
</comment>
<dbReference type="GO" id="GO:0004378">
    <property type="term" value="F:GDP-Man:Man(1)GlcNAc(2)-PP-Dol alpha-1,3-mannosyltransferase activity"/>
    <property type="evidence" value="ECO:0007669"/>
    <property type="project" value="UniProtKB-UniRule"/>
</dbReference>
<keyword evidence="2 10" id="KW-0328">Glycosyltransferase</keyword>
<evidence type="ECO:0000256" key="9">
    <source>
        <dbReference type="ARBA" id="ARBA00045104"/>
    </source>
</evidence>
<proteinExistence type="inferred from homology"/>
<dbReference type="Pfam" id="PF13439">
    <property type="entry name" value="Glyco_transf_4"/>
    <property type="match status" value="1"/>
</dbReference>
<feature type="domain" description="Glycosyltransferase subfamily 4-like N-terminal" evidence="12">
    <location>
        <begin position="22"/>
        <end position="217"/>
    </location>
</feature>
<evidence type="ECO:0000259" key="12">
    <source>
        <dbReference type="Pfam" id="PF13439"/>
    </source>
</evidence>
<evidence type="ECO:0000256" key="3">
    <source>
        <dbReference type="ARBA" id="ARBA00022679"/>
    </source>
</evidence>
<feature type="domain" description="Glycosyl transferase family 1" evidence="11">
    <location>
        <begin position="245"/>
        <end position="420"/>
    </location>
</feature>
<dbReference type="Gene3D" id="3.40.50.2000">
    <property type="entry name" value="Glycogen Phosphorylase B"/>
    <property type="match status" value="2"/>
</dbReference>
<dbReference type="InterPro" id="IPR028098">
    <property type="entry name" value="Glyco_trans_4-like_N"/>
</dbReference>
<dbReference type="AlphaFoldDB" id="A0AAX4PIW4"/>
<dbReference type="SUPFAM" id="SSF53756">
    <property type="entry name" value="UDP-Glycosyltransferase/glycogen phosphorylase"/>
    <property type="match status" value="1"/>
</dbReference>
<dbReference type="InterPro" id="IPR027054">
    <property type="entry name" value="ALG2"/>
</dbReference>
<comment type="pathway">
    <text evidence="1 10">Protein modification; protein glycosylation.</text>
</comment>
<dbReference type="Proteomes" id="UP001472866">
    <property type="component" value="Chromosome 12"/>
</dbReference>
<dbReference type="PANTHER" id="PTHR45918:SF1">
    <property type="entry name" value="ALPHA-1,3_1,6-MANNOSYLTRANSFERASE ALG2"/>
    <property type="match status" value="1"/>
</dbReference>
<keyword evidence="4" id="KW-0812">Transmembrane</keyword>
<dbReference type="GO" id="GO:0005789">
    <property type="term" value="C:endoplasmic reticulum membrane"/>
    <property type="evidence" value="ECO:0007669"/>
    <property type="project" value="UniProtKB-SubCell"/>
</dbReference>
<evidence type="ECO:0000256" key="7">
    <source>
        <dbReference type="ARBA" id="ARBA00023136"/>
    </source>
</evidence>
<evidence type="ECO:0000256" key="8">
    <source>
        <dbReference type="ARBA" id="ARBA00045103"/>
    </source>
</evidence>
<evidence type="ECO:0000313" key="13">
    <source>
        <dbReference type="EMBL" id="WZN65659.1"/>
    </source>
</evidence>
<gene>
    <name evidence="13" type="ORF">HKI87_12g72190</name>
</gene>
<evidence type="ECO:0000256" key="6">
    <source>
        <dbReference type="ARBA" id="ARBA00022989"/>
    </source>
</evidence>
<evidence type="ECO:0000256" key="5">
    <source>
        <dbReference type="ARBA" id="ARBA00022824"/>
    </source>
</evidence>
<accession>A0AAX4PIW4</accession>
<reference evidence="13 14" key="1">
    <citation type="submission" date="2024-03" db="EMBL/GenBank/DDBJ databases">
        <title>Complete genome sequence of the green alga Chloropicon roscoffensis RCC1871.</title>
        <authorList>
            <person name="Lemieux C."/>
            <person name="Pombert J.-F."/>
            <person name="Otis C."/>
            <person name="Turmel M."/>
        </authorList>
    </citation>
    <scope>NUCLEOTIDE SEQUENCE [LARGE SCALE GENOMIC DNA]</scope>
    <source>
        <strain evidence="13 14">RCC1871</strain>
    </source>
</reference>
<evidence type="ECO:0000256" key="2">
    <source>
        <dbReference type="ARBA" id="ARBA00022676"/>
    </source>
</evidence>
<evidence type="ECO:0000313" key="14">
    <source>
        <dbReference type="Proteomes" id="UP001472866"/>
    </source>
</evidence>
<keyword evidence="7" id="KW-0472">Membrane</keyword>